<dbReference type="WBParaSite" id="Hba_21382">
    <property type="protein sequence ID" value="Hba_21382"/>
    <property type="gene ID" value="Hba_21382"/>
</dbReference>
<keyword evidence="1" id="KW-1185">Reference proteome</keyword>
<protein>
    <submittedName>
        <fullName evidence="2">40S ribosomal protein S6</fullName>
    </submittedName>
</protein>
<accession>A0A1I7XVH8</accession>
<dbReference type="AlphaFoldDB" id="A0A1I7XVH8"/>
<organism evidence="1 2">
    <name type="scientific">Heterorhabditis bacteriophora</name>
    <name type="common">Entomopathogenic nematode worm</name>
    <dbReference type="NCBI Taxonomy" id="37862"/>
    <lineage>
        <taxon>Eukaryota</taxon>
        <taxon>Metazoa</taxon>
        <taxon>Ecdysozoa</taxon>
        <taxon>Nematoda</taxon>
        <taxon>Chromadorea</taxon>
        <taxon>Rhabditida</taxon>
        <taxon>Rhabditina</taxon>
        <taxon>Rhabditomorpha</taxon>
        <taxon>Strongyloidea</taxon>
        <taxon>Heterorhabditidae</taxon>
        <taxon>Heterorhabditis</taxon>
    </lineage>
</organism>
<evidence type="ECO:0000313" key="1">
    <source>
        <dbReference type="Proteomes" id="UP000095283"/>
    </source>
</evidence>
<dbReference type="Proteomes" id="UP000095283">
    <property type="component" value="Unplaced"/>
</dbReference>
<proteinExistence type="predicted"/>
<reference evidence="2" key="1">
    <citation type="submission" date="2016-11" db="UniProtKB">
        <authorList>
            <consortium name="WormBaseParasite"/>
        </authorList>
    </citation>
    <scope>IDENTIFICATION</scope>
</reference>
<evidence type="ECO:0000313" key="2">
    <source>
        <dbReference type="WBParaSite" id="Hba_21382"/>
    </source>
</evidence>
<sequence length="165" mass="19313">MTEWTSSIYNGDDATRVEFELVSAFGPDQLTFEIDCYIHVFQGLYTNAYMAKKKRAMKKLGKNNTISLVEQIRAERPNDLYERNLKYVKYANKRSLDTVKAKKIVQQHIQKQKDKNIVRLERQKINCLREQKSVLKKSKSVFSDKDFNQVKKEAKKLSNIKNSSV</sequence>
<name>A0A1I7XVH8_HETBA</name>